<dbReference type="EMBL" id="CP090036">
    <property type="protein sequence ID" value="UPK97814.1"/>
    <property type="molecule type" value="Genomic_DNA"/>
</dbReference>
<organism evidence="1 2">
    <name type="scientific">Fusarium solani subsp. cucurbitae</name>
    <name type="common">Neocosmosporum cucurbitae</name>
    <dbReference type="NCBI Taxonomy" id="2747967"/>
    <lineage>
        <taxon>Eukaryota</taxon>
        <taxon>Fungi</taxon>
        <taxon>Dikarya</taxon>
        <taxon>Ascomycota</taxon>
        <taxon>Pezizomycotina</taxon>
        <taxon>Sordariomycetes</taxon>
        <taxon>Hypocreomycetidae</taxon>
        <taxon>Hypocreales</taxon>
        <taxon>Nectriaceae</taxon>
        <taxon>Fusarium</taxon>
        <taxon>Fusarium solani species complex</taxon>
    </lineage>
</organism>
<evidence type="ECO:0000313" key="1">
    <source>
        <dbReference type="EMBL" id="UPK97814.1"/>
    </source>
</evidence>
<protein>
    <submittedName>
        <fullName evidence="1">Uncharacterized protein</fullName>
    </submittedName>
</protein>
<gene>
    <name evidence="1" type="ORF">LCI18_008749</name>
</gene>
<keyword evidence="2" id="KW-1185">Reference proteome</keyword>
<dbReference type="Proteomes" id="UP000830768">
    <property type="component" value="Chromosome 8"/>
</dbReference>
<proteinExistence type="predicted"/>
<sequence length="122" mass="13341">MRFVSRHLPRIVSPPRESNFLSLSDPSYSGEGPRGGMPSSLVSGSGGAWIWGRLSKDRRPSPALAALTTETSRGTRVKRSFKVKAVPQVRGRTENFSSLSCQCRNFEGGVVFSAHVCDLEMQ</sequence>
<reference evidence="1" key="1">
    <citation type="submission" date="2021-11" db="EMBL/GenBank/DDBJ databases">
        <title>Fusarium solani-melongenae Genome sequencing and assembly.</title>
        <authorList>
            <person name="Xie S."/>
            <person name="Huang L."/>
            <person name="Zhang X."/>
        </authorList>
    </citation>
    <scope>NUCLEOTIDE SEQUENCE</scope>
    <source>
        <strain evidence="1">CRI 24-3</strain>
    </source>
</reference>
<name>A0ACD3Z972_FUSSC</name>
<evidence type="ECO:0000313" key="2">
    <source>
        <dbReference type="Proteomes" id="UP000830768"/>
    </source>
</evidence>
<accession>A0ACD3Z972</accession>